<keyword evidence="2 4" id="KW-0863">Zinc-finger</keyword>
<dbReference type="Gene3D" id="2.60.40.10">
    <property type="entry name" value="Immunoglobulins"/>
    <property type="match status" value="1"/>
</dbReference>
<dbReference type="SMART" id="SM00291">
    <property type="entry name" value="ZnF_ZZ"/>
    <property type="match status" value="4"/>
</dbReference>
<name>A0A2S4PPJ4_9PEZI</name>
<dbReference type="AlphaFoldDB" id="A0A2S4PPJ4"/>
<keyword evidence="1" id="KW-0479">Metal-binding</keyword>
<dbReference type="InterPro" id="IPR032350">
    <property type="entry name" value="Nbr1_FW"/>
</dbReference>
<dbReference type="CDD" id="cd02249">
    <property type="entry name" value="ZZ"/>
    <property type="match status" value="1"/>
</dbReference>
<gene>
    <name evidence="6" type="ORF">EPUL_004119</name>
</gene>
<evidence type="ECO:0000259" key="5">
    <source>
        <dbReference type="PROSITE" id="PS50135"/>
    </source>
</evidence>
<evidence type="ECO:0000256" key="2">
    <source>
        <dbReference type="ARBA" id="ARBA00022771"/>
    </source>
</evidence>
<keyword evidence="3" id="KW-0862">Zinc</keyword>
<dbReference type="GO" id="GO:0008270">
    <property type="term" value="F:zinc ion binding"/>
    <property type="evidence" value="ECO:0007669"/>
    <property type="project" value="UniProtKB-KW"/>
</dbReference>
<reference evidence="6 7" key="1">
    <citation type="submission" date="2017-10" db="EMBL/GenBank/DDBJ databases">
        <title>Development of genomic resources for the powdery mildew, Erysiphe pulchra.</title>
        <authorList>
            <person name="Wadl P.A."/>
            <person name="Mack B.M."/>
            <person name="Moore G."/>
            <person name="Beltz S.B."/>
        </authorList>
    </citation>
    <scope>NUCLEOTIDE SEQUENCE [LARGE SCALE GENOMIC DNA]</scope>
    <source>
        <strain evidence="6">Cflorida</strain>
    </source>
</reference>
<sequence length="808" mass="91397">MAFNSRIDTFINVKIRFEGQTQRFKLPLRELAPSTLQDKVLNTCICIDSTVFERYSDSTRTYVVLDPNNVSTYKQLHRAARAKLRLRLRASIIPNEKDEDAKKTSDEDNKNITPVVVPRSTASIHTPHTPRTMSLSTSQCLQKFHINDHVSSESTSDQNTVISDKREPKISTTFNKPELAFKMECSHIFDTQDDGHVSSVPKKCIMDQRVCEDFENKKTSSSFSDLYTLTVICNSCSSLISGEHYHCSNCDGGDFDLCQKCVDSGILCYSEDHWLIKRFIKDGEPVNSITQTLTPKSLIQSKQTKDVKHDAEISVATRTCNCCIIELTEEHFVTCTTCPDYDLCISCHVGLNHGHHPKHAFEPVIKGRKLDKIAQNLLAPGRNVEHDATCDGCDKLINGIRHKCLDCPDWDYCSSCISNAKNSHPRHRFVPIYEKFDRNLEQSHLCPFKAKRHFGVYCDGPFCKKKSSYITGDRYKCAICDDTDFCAQCEASTENMHNPNHPLIKLKIPILNVSVETQGHGYCNRSVPDSDGKKLTRCPMSIESSSAISKNAEIQVQTIFDLNPTEILKATREDKTDLSLCEIKEPSALSHESKPALVAHFIRDIITDGTIMLPNLEFKQTWYLRNAGESSWPSGCYVKFVSGAKMFYDENECLESTLDLKSTSRSPLCDSDVDPGQTVGFTVLLKAPRSPGNYISFWRLATFDGHLVGPKLWCEINVEEQVPAIRKELTEDISVEGSKMIFPKLEKETIFTIDDQELTTHVTAEEEFCELSDGDLSDEELLDYTITDDEYEILDASDEEYIMHQQKK</sequence>
<dbReference type="Pfam" id="PF00569">
    <property type="entry name" value="ZZ"/>
    <property type="match status" value="3"/>
</dbReference>
<comment type="caution">
    <text evidence="6">The sequence shown here is derived from an EMBL/GenBank/DDBJ whole genome shotgun (WGS) entry which is preliminary data.</text>
</comment>
<dbReference type="OrthoDB" id="661148at2759"/>
<proteinExistence type="predicted"/>
<dbReference type="PANTHER" id="PTHR20930:SF0">
    <property type="entry name" value="PROTEIN ILRUN"/>
    <property type="match status" value="1"/>
</dbReference>
<dbReference type="InterPro" id="IPR000433">
    <property type="entry name" value="Znf_ZZ"/>
</dbReference>
<dbReference type="Gene3D" id="3.30.60.90">
    <property type="match status" value="4"/>
</dbReference>
<dbReference type="CDD" id="cd02340">
    <property type="entry name" value="ZZ_NBR1_like"/>
    <property type="match status" value="1"/>
</dbReference>
<dbReference type="Proteomes" id="UP000237438">
    <property type="component" value="Unassembled WGS sequence"/>
</dbReference>
<organism evidence="6 7">
    <name type="scientific">Erysiphe pulchra</name>
    <dbReference type="NCBI Taxonomy" id="225359"/>
    <lineage>
        <taxon>Eukaryota</taxon>
        <taxon>Fungi</taxon>
        <taxon>Dikarya</taxon>
        <taxon>Ascomycota</taxon>
        <taxon>Pezizomycotina</taxon>
        <taxon>Leotiomycetes</taxon>
        <taxon>Erysiphales</taxon>
        <taxon>Erysiphaceae</taxon>
        <taxon>Erysiphe</taxon>
    </lineage>
</organism>
<feature type="non-terminal residue" evidence="6">
    <location>
        <position position="808"/>
    </location>
</feature>
<evidence type="ECO:0000256" key="3">
    <source>
        <dbReference type="ARBA" id="ARBA00022833"/>
    </source>
</evidence>
<keyword evidence="7" id="KW-1185">Reference proteome</keyword>
<evidence type="ECO:0000256" key="4">
    <source>
        <dbReference type="PROSITE-ProRule" id="PRU00228"/>
    </source>
</evidence>
<feature type="domain" description="ZZ-type" evidence="5">
    <location>
        <begin position="385"/>
        <end position="437"/>
    </location>
</feature>
<dbReference type="InterPro" id="IPR013783">
    <property type="entry name" value="Ig-like_fold"/>
</dbReference>
<protein>
    <recommendedName>
        <fullName evidence="5">ZZ-type domain-containing protein</fullName>
    </recommendedName>
</protein>
<dbReference type="SUPFAM" id="SSF57850">
    <property type="entry name" value="RING/U-box"/>
    <property type="match status" value="4"/>
</dbReference>
<dbReference type="InterPro" id="IPR043145">
    <property type="entry name" value="Znf_ZZ_sf"/>
</dbReference>
<dbReference type="Pfam" id="PF16158">
    <property type="entry name" value="N_BRCA1_IG"/>
    <property type="match status" value="1"/>
</dbReference>
<dbReference type="PANTHER" id="PTHR20930">
    <property type="entry name" value="OVARIAN CARCINOMA ANTIGEN CA125-RELATED"/>
    <property type="match status" value="1"/>
</dbReference>
<evidence type="ECO:0000313" key="7">
    <source>
        <dbReference type="Proteomes" id="UP000237438"/>
    </source>
</evidence>
<evidence type="ECO:0000256" key="1">
    <source>
        <dbReference type="ARBA" id="ARBA00022723"/>
    </source>
</evidence>
<dbReference type="EMBL" id="PEDP01001273">
    <property type="protein sequence ID" value="POS83924.1"/>
    <property type="molecule type" value="Genomic_DNA"/>
</dbReference>
<dbReference type="STRING" id="225359.A0A2S4PPJ4"/>
<dbReference type="PROSITE" id="PS50135">
    <property type="entry name" value="ZF_ZZ_2"/>
    <property type="match status" value="2"/>
</dbReference>
<accession>A0A2S4PPJ4</accession>
<dbReference type="CDD" id="cd14947">
    <property type="entry name" value="NBR1_like"/>
    <property type="match status" value="1"/>
</dbReference>
<feature type="domain" description="ZZ-type" evidence="5">
    <location>
        <begin position="458"/>
        <end position="511"/>
    </location>
</feature>
<evidence type="ECO:0000313" key="6">
    <source>
        <dbReference type="EMBL" id="POS83924.1"/>
    </source>
</evidence>